<dbReference type="EMBL" id="NHYE01000318">
    <property type="protein sequence ID" value="PPR06443.1"/>
    <property type="molecule type" value="Genomic_DNA"/>
</dbReference>
<gene>
    <name evidence="2" type="ORF">CVT26_006472</name>
</gene>
<dbReference type="Proteomes" id="UP000284706">
    <property type="component" value="Unassembled WGS sequence"/>
</dbReference>
<evidence type="ECO:0000313" key="3">
    <source>
        <dbReference type="Proteomes" id="UP000284706"/>
    </source>
</evidence>
<feature type="region of interest" description="Disordered" evidence="1">
    <location>
        <begin position="23"/>
        <end position="43"/>
    </location>
</feature>
<name>A0A409YTX5_9AGAR</name>
<dbReference type="InParanoid" id="A0A409YTX5"/>
<proteinExistence type="predicted"/>
<protein>
    <submittedName>
        <fullName evidence="2">Uncharacterized protein</fullName>
    </submittedName>
</protein>
<reference evidence="2 3" key="1">
    <citation type="journal article" date="2018" name="Evol. Lett.">
        <title>Horizontal gene cluster transfer increased hallucinogenic mushroom diversity.</title>
        <authorList>
            <person name="Reynolds H.T."/>
            <person name="Vijayakumar V."/>
            <person name="Gluck-Thaler E."/>
            <person name="Korotkin H.B."/>
            <person name="Matheny P.B."/>
            <person name="Slot J.C."/>
        </authorList>
    </citation>
    <scope>NUCLEOTIDE SEQUENCE [LARGE SCALE GENOMIC DNA]</scope>
    <source>
        <strain evidence="2 3">SRW20</strain>
    </source>
</reference>
<organism evidence="2 3">
    <name type="scientific">Gymnopilus dilepis</name>
    <dbReference type="NCBI Taxonomy" id="231916"/>
    <lineage>
        <taxon>Eukaryota</taxon>
        <taxon>Fungi</taxon>
        <taxon>Dikarya</taxon>
        <taxon>Basidiomycota</taxon>
        <taxon>Agaricomycotina</taxon>
        <taxon>Agaricomycetes</taxon>
        <taxon>Agaricomycetidae</taxon>
        <taxon>Agaricales</taxon>
        <taxon>Agaricineae</taxon>
        <taxon>Hymenogastraceae</taxon>
        <taxon>Gymnopilus</taxon>
    </lineage>
</organism>
<accession>A0A409YTX5</accession>
<evidence type="ECO:0000256" key="1">
    <source>
        <dbReference type="SAM" id="MobiDB-lite"/>
    </source>
</evidence>
<comment type="caution">
    <text evidence="2">The sequence shown here is derived from an EMBL/GenBank/DDBJ whole genome shotgun (WGS) entry which is preliminary data.</text>
</comment>
<keyword evidence="3" id="KW-1185">Reference proteome</keyword>
<sequence length="119" mass="12406">MATCRRHLDASVGRISMGALVSSSSAKAQDGRSFPRHSTSHSSVCSEATTTTILASSEVTPSFTLPDAALGLGPPPGDSCDNLRLCPFSAAPLSSATSSEVQILSRRIVICLEGRRCLK</sequence>
<dbReference type="AlphaFoldDB" id="A0A409YTX5"/>
<evidence type="ECO:0000313" key="2">
    <source>
        <dbReference type="EMBL" id="PPR06443.1"/>
    </source>
</evidence>